<evidence type="ECO:0000256" key="4">
    <source>
        <dbReference type="ARBA" id="ARBA00023136"/>
    </source>
</evidence>
<organism evidence="7 8">
    <name type="scientific">Dendroctonus ponderosae</name>
    <name type="common">Mountain pine beetle</name>
    <dbReference type="NCBI Taxonomy" id="77166"/>
    <lineage>
        <taxon>Eukaryota</taxon>
        <taxon>Metazoa</taxon>
        <taxon>Ecdysozoa</taxon>
        <taxon>Arthropoda</taxon>
        <taxon>Hexapoda</taxon>
        <taxon>Insecta</taxon>
        <taxon>Pterygota</taxon>
        <taxon>Neoptera</taxon>
        <taxon>Endopterygota</taxon>
        <taxon>Coleoptera</taxon>
        <taxon>Polyphaga</taxon>
        <taxon>Cucujiformia</taxon>
        <taxon>Curculionidae</taxon>
        <taxon>Scolytinae</taxon>
        <taxon>Dendroctonus</taxon>
    </lineage>
</organism>
<evidence type="ECO:0000256" key="1">
    <source>
        <dbReference type="ARBA" id="ARBA00004141"/>
    </source>
</evidence>
<dbReference type="AlphaFoldDB" id="U4U734"/>
<sequence length="483" mass="52722">MGVEERPRATPDETGISSCYNSTSTLIRNPDGSLTVELRKEVKTSVEYNPYEHRNVQHPNGFAGAFLHIVKTSLGTGVLAIPRAFKSAGLLVGLFGCILVGTICAHTIHILVRSSQKICKKTRTPSLGFADTAEGCFKLGPTWLRRYSSAAKIFVEAGLFCVHFLADSVYLVFISISINKLVSAHYPEIESWGDYSIKLILLVPLLICAQIRELKHLVPFSFIANIMLLVSFSITGYYMFSGITEVKLQDRSLATGLSGIPSFLSTVLFSMEGIGTIMPVENSMITPRFLGCAGVLNAAMGVIIVVFTAIGFFGYYRFGEETAATITANLPSQEIPAEIAQAAITLAVFFSFMLVFYVPVDIVWSRLKHHIPHSRWNLSQILLRSLLIVIATGAKSRLFSPKTPAVLPGIAIAGGDNLGLLIDIVGAVFLSILGLFVPAFLEVIADWEDGWGTFHWRLIKDFVIMALALFGLVSGLFSAIKDM</sequence>
<dbReference type="PANTHER" id="PTHR22950:SF494">
    <property type="entry name" value="GH04538P"/>
    <property type="match status" value="1"/>
</dbReference>
<feature type="transmembrane region" description="Helical" evidence="5">
    <location>
        <begin position="62"/>
        <end position="82"/>
    </location>
</feature>
<evidence type="ECO:0000256" key="5">
    <source>
        <dbReference type="SAM" id="Phobius"/>
    </source>
</evidence>
<feature type="transmembrane region" description="Helical" evidence="5">
    <location>
        <begin position="420"/>
        <end position="441"/>
    </location>
</feature>
<feature type="transmembrane region" description="Helical" evidence="5">
    <location>
        <begin position="88"/>
        <end position="112"/>
    </location>
</feature>
<comment type="subcellular location">
    <subcellularLocation>
        <location evidence="1">Membrane</location>
        <topology evidence="1">Multi-pass membrane protein</topology>
    </subcellularLocation>
</comment>
<feature type="transmembrane region" description="Helical" evidence="5">
    <location>
        <begin position="153"/>
        <end position="175"/>
    </location>
</feature>
<feature type="transmembrane region" description="Helical" evidence="5">
    <location>
        <begin position="292"/>
        <end position="316"/>
    </location>
</feature>
<dbReference type="Proteomes" id="UP000030742">
    <property type="component" value="Unassembled WGS sequence"/>
</dbReference>
<feature type="transmembrane region" description="Helical" evidence="5">
    <location>
        <begin position="260"/>
        <end position="280"/>
    </location>
</feature>
<accession>U4U734</accession>
<dbReference type="GO" id="GO:0005774">
    <property type="term" value="C:vacuolar membrane"/>
    <property type="evidence" value="ECO:0007669"/>
    <property type="project" value="TreeGrafter"/>
</dbReference>
<evidence type="ECO:0000259" key="6">
    <source>
        <dbReference type="Pfam" id="PF01490"/>
    </source>
</evidence>
<evidence type="ECO:0000313" key="8">
    <source>
        <dbReference type="Proteomes" id="UP000030742"/>
    </source>
</evidence>
<feature type="transmembrane region" description="Helical" evidence="5">
    <location>
        <begin position="218"/>
        <end position="240"/>
    </location>
</feature>
<dbReference type="InterPro" id="IPR013057">
    <property type="entry name" value="AA_transpt_TM"/>
</dbReference>
<feature type="domain" description="Amino acid transporter transmembrane" evidence="6">
    <location>
        <begin position="64"/>
        <end position="477"/>
    </location>
</feature>
<dbReference type="GO" id="GO:0015179">
    <property type="term" value="F:L-amino acid transmembrane transporter activity"/>
    <property type="evidence" value="ECO:0007669"/>
    <property type="project" value="TreeGrafter"/>
</dbReference>
<evidence type="ECO:0000313" key="7">
    <source>
        <dbReference type="EMBL" id="ERL88158.1"/>
    </source>
</evidence>
<protein>
    <recommendedName>
        <fullName evidence="6">Amino acid transporter transmembrane domain-containing protein</fullName>
    </recommendedName>
</protein>
<name>U4U734_DENPD</name>
<evidence type="ECO:0000256" key="2">
    <source>
        <dbReference type="ARBA" id="ARBA00022692"/>
    </source>
</evidence>
<proteinExistence type="predicted"/>
<dbReference type="OrthoDB" id="1684102at2759"/>
<feature type="transmembrane region" description="Helical" evidence="5">
    <location>
        <begin position="195"/>
        <end position="211"/>
    </location>
</feature>
<dbReference type="STRING" id="77166.U4U734"/>
<dbReference type="EMBL" id="KB632031">
    <property type="protein sequence ID" value="ERL88158.1"/>
    <property type="molecule type" value="Genomic_DNA"/>
</dbReference>
<reference evidence="7 8" key="1">
    <citation type="journal article" date="2013" name="Genome Biol.">
        <title>Draft genome of the mountain pine beetle, Dendroctonus ponderosae Hopkins, a major forest pest.</title>
        <authorList>
            <person name="Keeling C.I."/>
            <person name="Yuen M.M."/>
            <person name="Liao N.Y."/>
            <person name="Docking T.R."/>
            <person name="Chan S.K."/>
            <person name="Taylor G.A."/>
            <person name="Palmquist D.L."/>
            <person name="Jackman S.D."/>
            <person name="Nguyen A."/>
            <person name="Li M."/>
            <person name="Henderson H."/>
            <person name="Janes J.K."/>
            <person name="Zhao Y."/>
            <person name="Pandoh P."/>
            <person name="Moore R."/>
            <person name="Sperling F.A."/>
            <person name="Huber D.P."/>
            <person name="Birol I."/>
            <person name="Jones S.J."/>
            <person name="Bohlmann J."/>
        </authorList>
    </citation>
    <scope>NUCLEOTIDE SEQUENCE</scope>
</reference>
<gene>
    <name evidence="7" type="ORF">D910_05546</name>
</gene>
<feature type="transmembrane region" description="Helical" evidence="5">
    <location>
        <begin position="339"/>
        <end position="360"/>
    </location>
</feature>
<keyword evidence="3 5" id="KW-1133">Transmembrane helix</keyword>
<feature type="transmembrane region" description="Helical" evidence="5">
    <location>
        <begin position="462"/>
        <end position="480"/>
    </location>
</feature>
<evidence type="ECO:0000256" key="3">
    <source>
        <dbReference type="ARBA" id="ARBA00022989"/>
    </source>
</evidence>
<dbReference type="Pfam" id="PF01490">
    <property type="entry name" value="Aa_trans"/>
    <property type="match status" value="1"/>
</dbReference>
<keyword evidence="4 5" id="KW-0472">Membrane</keyword>
<keyword evidence="2 5" id="KW-0812">Transmembrane</keyword>
<dbReference type="PANTHER" id="PTHR22950">
    <property type="entry name" value="AMINO ACID TRANSPORTER"/>
    <property type="match status" value="1"/>
</dbReference>